<dbReference type="Proteomes" id="UP001589896">
    <property type="component" value="Unassembled WGS sequence"/>
</dbReference>
<gene>
    <name evidence="7" type="ORF">ACFFGH_09890</name>
</gene>
<proteinExistence type="predicted"/>
<evidence type="ECO:0000256" key="5">
    <source>
        <dbReference type="SAM" id="Phobius"/>
    </source>
</evidence>
<evidence type="ECO:0000256" key="4">
    <source>
        <dbReference type="PROSITE-ProRule" id="PRU00335"/>
    </source>
</evidence>
<reference evidence="7 8" key="1">
    <citation type="submission" date="2024-09" db="EMBL/GenBank/DDBJ databases">
        <authorList>
            <person name="Sun Q."/>
            <person name="Mori K."/>
        </authorList>
    </citation>
    <scope>NUCLEOTIDE SEQUENCE [LARGE SCALE GENOMIC DNA]</scope>
    <source>
        <strain evidence="7 8">KCTC 23076</strain>
    </source>
</reference>
<protein>
    <submittedName>
        <fullName evidence="7">TetR/AcrR family transcriptional regulator</fullName>
    </submittedName>
</protein>
<dbReference type="PROSITE" id="PS50977">
    <property type="entry name" value="HTH_TETR_2"/>
    <property type="match status" value="1"/>
</dbReference>
<evidence type="ECO:0000259" key="6">
    <source>
        <dbReference type="PROSITE" id="PS50977"/>
    </source>
</evidence>
<keyword evidence="5" id="KW-0472">Membrane</keyword>
<keyword evidence="1" id="KW-0805">Transcription regulation</keyword>
<name>A0ABV6RME0_9GAMM</name>
<dbReference type="SUPFAM" id="SSF48498">
    <property type="entry name" value="Tetracyclin repressor-like, C-terminal domain"/>
    <property type="match status" value="1"/>
</dbReference>
<keyword evidence="5" id="KW-1133">Transmembrane helix</keyword>
<dbReference type="PANTHER" id="PTHR47506">
    <property type="entry name" value="TRANSCRIPTIONAL REGULATORY PROTEIN"/>
    <property type="match status" value="1"/>
</dbReference>
<dbReference type="Gene3D" id="1.10.357.10">
    <property type="entry name" value="Tetracycline Repressor, domain 2"/>
    <property type="match status" value="1"/>
</dbReference>
<comment type="caution">
    <text evidence="7">The sequence shown here is derived from an EMBL/GenBank/DDBJ whole genome shotgun (WGS) entry which is preliminary data.</text>
</comment>
<evidence type="ECO:0000256" key="3">
    <source>
        <dbReference type="ARBA" id="ARBA00023163"/>
    </source>
</evidence>
<sequence length="235" mass="26339">MTDVRERIVSSAYPLFVNRGIRDVSVGEIERVARVSHADFEREFPTRDDLAAECLERREREWTFGVVEAGARARGTTPEERLLAIFDVFDEWFRRDDYEACTFINVLLEMGREHPLGRASAEYLVHIRRIVGTLATEAGLRDPDELALSWHILMKGSIINAVEGDAKAALRAKEMARDLIARHRLVTAPQPASPQLGAIRRWWDDLTASTRVLVVVNGVVITGIGALGLVLPMVP</sequence>
<dbReference type="EMBL" id="JBHLTG010000002">
    <property type="protein sequence ID" value="MFC0678149.1"/>
    <property type="molecule type" value="Genomic_DNA"/>
</dbReference>
<feature type="transmembrane region" description="Helical" evidence="5">
    <location>
        <begin position="212"/>
        <end position="234"/>
    </location>
</feature>
<dbReference type="SUPFAM" id="SSF46689">
    <property type="entry name" value="Homeodomain-like"/>
    <property type="match status" value="1"/>
</dbReference>
<dbReference type="InterPro" id="IPR036271">
    <property type="entry name" value="Tet_transcr_reg_TetR-rel_C_sf"/>
</dbReference>
<evidence type="ECO:0000313" key="7">
    <source>
        <dbReference type="EMBL" id="MFC0678149.1"/>
    </source>
</evidence>
<dbReference type="RefSeq" id="WP_386667746.1">
    <property type="nucleotide sequence ID" value="NZ_JBHLTG010000002.1"/>
</dbReference>
<evidence type="ECO:0000313" key="8">
    <source>
        <dbReference type="Proteomes" id="UP001589896"/>
    </source>
</evidence>
<dbReference type="PANTHER" id="PTHR47506:SF1">
    <property type="entry name" value="HTH-TYPE TRANSCRIPTIONAL REGULATOR YJDC"/>
    <property type="match status" value="1"/>
</dbReference>
<keyword evidence="5" id="KW-0812">Transmembrane</keyword>
<feature type="domain" description="HTH tetR-type" evidence="6">
    <location>
        <begin position="2"/>
        <end position="62"/>
    </location>
</feature>
<feature type="DNA-binding region" description="H-T-H motif" evidence="4">
    <location>
        <begin position="25"/>
        <end position="44"/>
    </location>
</feature>
<keyword evidence="2 4" id="KW-0238">DNA-binding</keyword>
<dbReference type="InterPro" id="IPR009057">
    <property type="entry name" value="Homeodomain-like_sf"/>
</dbReference>
<keyword evidence="3" id="KW-0804">Transcription</keyword>
<accession>A0ABV6RME0</accession>
<evidence type="ECO:0000256" key="2">
    <source>
        <dbReference type="ARBA" id="ARBA00023125"/>
    </source>
</evidence>
<keyword evidence="8" id="KW-1185">Reference proteome</keyword>
<organism evidence="7 8">
    <name type="scientific">Lysobacter korlensis</name>
    <dbReference type="NCBI Taxonomy" id="553636"/>
    <lineage>
        <taxon>Bacteria</taxon>
        <taxon>Pseudomonadati</taxon>
        <taxon>Pseudomonadota</taxon>
        <taxon>Gammaproteobacteria</taxon>
        <taxon>Lysobacterales</taxon>
        <taxon>Lysobacteraceae</taxon>
        <taxon>Lysobacter</taxon>
    </lineage>
</organism>
<evidence type="ECO:0000256" key="1">
    <source>
        <dbReference type="ARBA" id="ARBA00023015"/>
    </source>
</evidence>
<dbReference type="InterPro" id="IPR001647">
    <property type="entry name" value="HTH_TetR"/>
</dbReference>